<dbReference type="AlphaFoldDB" id="A0A3P8MJV4"/>
<keyword evidence="5" id="KW-0646">Protease inhibitor</keyword>
<keyword evidence="4" id="KW-0964">Secreted</keyword>
<evidence type="ECO:0000256" key="1">
    <source>
        <dbReference type="ARBA" id="ARBA00004532"/>
    </source>
</evidence>
<name>A0A3P8MJV4_AULVR</name>
<dbReference type="Gene3D" id="4.10.410.10">
    <property type="entry name" value="Pancreatic trypsin inhibitor Kunitz domain"/>
    <property type="match status" value="1"/>
</dbReference>
<dbReference type="InterPro" id="IPR002223">
    <property type="entry name" value="Kunitz_BPTI"/>
</dbReference>
<dbReference type="InterPro" id="IPR050098">
    <property type="entry name" value="TFPI/VKTCI-like"/>
</dbReference>
<evidence type="ECO:0000256" key="8">
    <source>
        <dbReference type="ARBA" id="ARBA00023331"/>
    </source>
</evidence>
<evidence type="ECO:0000256" key="5">
    <source>
        <dbReference type="ARBA" id="ARBA00022690"/>
    </source>
</evidence>
<evidence type="ECO:0000256" key="9">
    <source>
        <dbReference type="SAM" id="SignalP"/>
    </source>
</evidence>
<dbReference type="InterPro" id="IPR036880">
    <property type="entry name" value="Kunitz_BPTI_sf"/>
</dbReference>
<comment type="similarity">
    <text evidence="3">Belongs to the venom Kunitz-type family. Sea anemone type 2 potassium channel toxin subfamily.</text>
</comment>
<dbReference type="GO" id="GO:0004867">
    <property type="term" value="F:serine-type endopeptidase inhibitor activity"/>
    <property type="evidence" value="ECO:0007669"/>
    <property type="project" value="UniProtKB-KW"/>
</dbReference>
<evidence type="ECO:0000313" key="11">
    <source>
        <dbReference type="EMBL" id="ATY39985.1"/>
    </source>
</evidence>
<dbReference type="PROSITE" id="PS00280">
    <property type="entry name" value="BPTI_KUNITZ_1"/>
    <property type="match status" value="1"/>
</dbReference>
<dbReference type="PRINTS" id="PR00759">
    <property type="entry name" value="BASICPTASE"/>
</dbReference>
<gene>
    <name evidence="11" type="primary">U-AITX-Ave</name>
</gene>
<evidence type="ECO:0000256" key="6">
    <source>
        <dbReference type="ARBA" id="ARBA00022900"/>
    </source>
</evidence>
<keyword evidence="8" id="KW-0166">Nematocyst</keyword>
<proteinExistence type="inferred from homology"/>
<dbReference type="InterPro" id="IPR020901">
    <property type="entry name" value="Prtase_inh_Kunz-CS"/>
</dbReference>
<dbReference type="GO" id="GO:0034220">
    <property type="term" value="P:monoatomic ion transmembrane transport"/>
    <property type="evidence" value="ECO:0007669"/>
    <property type="project" value="UniProtKB-KW"/>
</dbReference>
<dbReference type="SUPFAM" id="SSF57362">
    <property type="entry name" value="BPTI-like"/>
    <property type="match status" value="1"/>
</dbReference>
<keyword evidence="9" id="KW-0732">Signal</keyword>
<evidence type="ECO:0000256" key="4">
    <source>
        <dbReference type="ARBA" id="ARBA00022525"/>
    </source>
</evidence>
<dbReference type="GO" id="GO:0005615">
    <property type="term" value="C:extracellular space"/>
    <property type="evidence" value="ECO:0007669"/>
    <property type="project" value="TreeGrafter"/>
</dbReference>
<reference evidence="11" key="1">
    <citation type="submission" date="2016-11" db="EMBL/GenBank/DDBJ databases">
        <title>Toxin and toxin-like genes show dynamic gene family evolution and expression patterns in phylum Cnidaria.</title>
        <authorList>
            <person name="Surm J.M."/>
            <person name="Smith H."/>
            <person name="van der Burg C.A."/>
            <person name="Stewart Z."/>
            <person name="Prentis P.J."/>
            <person name="Pavasovic A."/>
        </authorList>
    </citation>
    <scope>NUCLEOTIDE SEQUENCE</scope>
</reference>
<evidence type="ECO:0000256" key="3">
    <source>
        <dbReference type="ARBA" id="ARBA00007226"/>
    </source>
</evidence>
<keyword evidence="11" id="KW-0813">Transport</keyword>
<dbReference type="SMART" id="SM00131">
    <property type="entry name" value="KU"/>
    <property type="match status" value="1"/>
</dbReference>
<evidence type="ECO:0000256" key="7">
    <source>
        <dbReference type="ARBA" id="ARBA00023157"/>
    </source>
</evidence>
<sequence>MAKSIVFVLCLVVMIGFATSKPEYCNAPLLEGSCGGGFTRYYYNSETGQCQEFLYGGCRGNENNFATNEECMETCA</sequence>
<feature type="signal peptide" evidence="9">
    <location>
        <begin position="1"/>
        <end position="20"/>
    </location>
</feature>
<dbReference type="PANTHER" id="PTHR10083:SF373">
    <property type="entry name" value="SERINE PEPTIDASE INHIBITOR, KUNITZ TYPE, 2"/>
    <property type="match status" value="1"/>
</dbReference>
<protein>
    <submittedName>
        <fullName evidence="11">U-actitoxin-Ave venom kunitz potassium channel toxin type 2</fullName>
    </submittedName>
</protein>
<dbReference type="EMBL" id="KY176765">
    <property type="protein sequence ID" value="ATY39985.1"/>
    <property type="molecule type" value="Genomic_DNA"/>
</dbReference>
<feature type="chain" id="PRO_5018147980" evidence="9">
    <location>
        <begin position="21"/>
        <end position="76"/>
    </location>
</feature>
<keyword evidence="7" id="KW-1015">Disulfide bond</keyword>
<dbReference type="CDD" id="cd00109">
    <property type="entry name" value="Kunitz-type"/>
    <property type="match status" value="1"/>
</dbReference>
<keyword evidence="11" id="KW-0406">Ion transport</keyword>
<dbReference type="GO" id="GO:0042151">
    <property type="term" value="C:nematocyst"/>
    <property type="evidence" value="ECO:0007669"/>
    <property type="project" value="UniProtKB-SubCell"/>
</dbReference>
<feature type="domain" description="BPTI/Kunitz inhibitor" evidence="10">
    <location>
        <begin position="25"/>
        <end position="75"/>
    </location>
</feature>
<keyword evidence="11" id="KW-0407">Ion channel</keyword>
<accession>A0A3P8MJV4</accession>
<dbReference type="PROSITE" id="PS50279">
    <property type="entry name" value="BPTI_KUNITZ_2"/>
    <property type="match status" value="1"/>
</dbReference>
<comment type="subcellular location">
    <subcellularLocation>
        <location evidence="1">Nematocyst</location>
    </subcellularLocation>
    <subcellularLocation>
        <location evidence="2">Secreted</location>
    </subcellularLocation>
</comment>
<evidence type="ECO:0000256" key="2">
    <source>
        <dbReference type="ARBA" id="ARBA00004613"/>
    </source>
</evidence>
<evidence type="ECO:0000259" key="10">
    <source>
        <dbReference type="PROSITE" id="PS50279"/>
    </source>
</evidence>
<keyword evidence="6" id="KW-0722">Serine protease inhibitor</keyword>
<dbReference type="PANTHER" id="PTHR10083">
    <property type="entry name" value="KUNITZ-TYPE PROTEASE INHIBITOR-RELATED"/>
    <property type="match status" value="1"/>
</dbReference>
<organism evidence="11">
    <name type="scientific">Aulactinia veratra</name>
    <name type="common">Green snakelock anemone</name>
    <name type="synonym">Actinia veratra</name>
    <dbReference type="NCBI Taxonomy" id="1730095"/>
    <lineage>
        <taxon>Eukaryota</taxon>
        <taxon>Metazoa</taxon>
        <taxon>Cnidaria</taxon>
        <taxon>Anthozoa</taxon>
        <taxon>Hexacorallia</taxon>
        <taxon>Actiniaria</taxon>
        <taxon>Actiniidae</taxon>
        <taxon>Aulactinia</taxon>
    </lineage>
</organism>
<dbReference type="Pfam" id="PF00014">
    <property type="entry name" value="Kunitz_BPTI"/>
    <property type="match status" value="1"/>
</dbReference>
<dbReference type="FunFam" id="4.10.410.10:FF:000011">
    <property type="entry name" value="Tissue factor pathway inhibitor"/>
    <property type="match status" value="1"/>
</dbReference>